<gene>
    <name evidence="2" type="ORF">GCM10007874_13740</name>
</gene>
<name>A0ABQ6CJB6_9HYPH</name>
<sequence>MGNSALVEGRDLASPTKLEEVALRSNDGGGVGRKEYWKRKPGTALPEPHSAHTPSDLTSFGHLPQLRGGG</sequence>
<evidence type="ECO:0000313" key="2">
    <source>
        <dbReference type="EMBL" id="GLS18357.1"/>
    </source>
</evidence>
<protein>
    <submittedName>
        <fullName evidence="2">Uncharacterized protein</fullName>
    </submittedName>
</protein>
<proteinExistence type="predicted"/>
<reference evidence="3" key="1">
    <citation type="journal article" date="2019" name="Int. J. Syst. Evol. Microbiol.">
        <title>The Global Catalogue of Microorganisms (GCM) 10K type strain sequencing project: providing services to taxonomists for standard genome sequencing and annotation.</title>
        <authorList>
            <consortium name="The Broad Institute Genomics Platform"/>
            <consortium name="The Broad Institute Genome Sequencing Center for Infectious Disease"/>
            <person name="Wu L."/>
            <person name="Ma J."/>
        </authorList>
    </citation>
    <scope>NUCLEOTIDE SEQUENCE [LARGE SCALE GENOMIC DNA]</scope>
    <source>
        <strain evidence="3">NBRC 101365</strain>
    </source>
</reference>
<comment type="caution">
    <text evidence="2">The sequence shown here is derived from an EMBL/GenBank/DDBJ whole genome shotgun (WGS) entry which is preliminary data.</text>
</comment>
<evidence type="ECO:0000256" key="1">
    <source>
        <dbReference type="SAM" id="MobiDB-lite"/>
    </source>
</evidence>
<evidence type="ECO:0000313" key="3">
    <source>
        <dbReference type="Proteomes" id="UP001156882"/>
    </source>
</evidence>
<feature type="region of interest" description="Disordered" evidence="1">
    <location>
        <begin position="18"/>
        <end position="70"/>
    </location>
</feature>
<accession>A0ABQ6CJB6</accession>
<keyword evidence="3" id="KW-1185">Reference proteome</keyword>
<organism evidence="2 3">
    <name type="scientific">Labrys miyagiensis</name>
    <dbReference type="NCBI Taxonomy" id="346912"/>
    <lineage>
        <taxon>Bacteria</taxon>
        <taxon>Pseudomonadati</taxon>
        <taxon>Pseudomonadota</taxon>
        <taxon>Alphaproteobacteria</taxon>
        <taxon>Hyphomicrobiales</taxon>
        <taxon>Xanthobacteraceae</taxon>
        <taxon>Labrys</taxon>
    </lineage>
</organism>
<dbReference type="Proteomes" id="UP001156882">
    <property type="component" value="Unassembled WGS sequence"/>
</dbReference>
<dbReference type="EMBL" id="BSPC01000011">
    <property type="protein sequence ID" value="GLS18357.1"/>
    <property type="molecule type" value="Genomic_DNA"/>
</dbReference>